<comment type="cofactor">
    <cofactor evidence="1">
        <name>Mg(2+)</name>
        <dbReference type="ChEBI" id="CHEBI:18420"/>
    </cofactor>
</comment>
<name>A0A5D0MEK0_9BACT</name>
<dbReference type="PROSITE" id="PS00723">
    <property type="entry name" value="POLYPRENYL_SYNTHASE_1"/>
    <property type="match status" value="1"/>
</dbReference>
<keyword evidence="3 7" id="KW-0808">Transferase</keyword>
<evidence type="ECO:0000313" key="8">
    <source>
        <dbReference type="EMBL" id="TYB30822.1"/>
    </source>
</evidence>
<comment type="caution">
    <text evidence="8">The sequence shown here is derived from an EMBL/GenBank/DDBJ whole genome shotgun (WGS) entry which is preliminary data.</text>
</comment>
<evidence type="ECO:0000256" key="6">
    <source>
        <dbReference type="ARBA" id="ARBA00023229"/>
    </source>
</evidence>
<dbReference type="SFLD" id="SFLDS00005">
    <property type="entry name" value="Isoprenoid_Synthase_Type_I"/>
    <property type="match status" value="1"/>
</dbReference>
<dbReference type="InterPro" id="IPR033749">
    <property type="entry name" value="Polyprenyl_synt_CS"/>
</dbReference>
<dbReference type="EMBL" id="VSIX01000069">
    <property type="protein sequence ID" value="TYB30822.1"/>
    <property type="molecule type" value="Genomic_DNA"/>
</dbReference>
<keyword evidence="5" id="KW-0460">Magnesium</keyword>
<evidence type="ECO:0000313" key="9">
    <source>
        <dbReference type="Proteomes" id="UP000324143"/>
    </source>
</evidence>
<protein>
    <submittedName>
        <fullName evidence="8">Polyprenyl synthetase family protein</fullName>
    </submittedName>
</protein>
<dbReference type="PROSITE" id="PS00444">
    <property type="entry name" value="POLYPRENYL_SYNTHASE_2"/>
    <property type="match status" value="1"/>
</dbReference>
<dbReference type="AlphaFoldDB" id="A0A5D0MEK0"/>
<dbReference type="Proteomes" id="UP000324143">
    <property type="component" value="Unassembled WGS sequence"/>
</dbReference>
<dbReference type="GO" id="GO:0004659">
    <property type="term" value="F:prenyltransferase activity"/>
    <property type="evidence" value="ECO:0007669"/>
    <property type="project" value="InterPro"/>
</dbReference>
<evidence type="ECO:0000256" key="3">
    <source>
        <dbReference type="ARBA" id="ARBA00022679"/>
    </source>
</evidence>
<evidence type="ECO:0000256" key="1">
    <source>
        <dbReference type="ARBA" id="ARBA00001946"/>
    </source>
</evidence>
<dbReference type="PANTHER" id="PTHR43281">
    <property type="entry name" value="FARNESYL DIPHOSPHATE SYNTHASE"/>
    <property type="match status" value="1"/>
</dbReference>
<dbReference type="InterPro" id="IPR008949">
    <property type="entry name" value="Isoprenoid_synthase_dom_sf"/>
</dbReference>
<dbReference type="Gene3D" id="1.10.600.10">
    <property type="entry name" value="Farnesyl Diphosphate Synthase"/>
    <property type="match status" value="1"/>
</dbReference>
<evidence type="ECO:0000256" key="2">
    <source>
        <dbReference type="ARBA" id="ARBA00006706"/>
    </source>
</evidence>
<evidence type="ECO:0000256" key="5">
    <source>
        <dbReference type="ARBA" id="ARBA00022842"/>
    </source>
</evidence>
<dbReference type="InterPro" id="IPR000092">
    <property type="entry name" value="Polyprenyl_synt"/>
</dbReference>
<dbReference type="GO" id="GO:0046872">
    <property type="term" value="F:metal ion binding"/>
    <property type="evidence" value="ECO:0007669"/>
    <property type="project" value="UniProtKB-KW"/>
</dbReference>
<sequence length="269" mass="31273">MIIHIKQLLKNWLNNKAFEKEDFEESIRYIVLSDAKYVRSTLANLIYKSFSAKESDAKLHDFLVSIELIHSASLILDDLPSMDDAKFRRGKKAHHRKFGPARTILAAFYLTTEAFNLISHSKKLISLLSQKLGENGLIMGQFMDLFYKNGDMDVIRKIHNLKTTPLFEYAIIGSLVLAEADENILKDMEKVALHIGYSYQLHDDYLDKYGTRKNLGKDINKDDHIKISSKKFLKQINNEYKRIETILNKYKPRTEEVLKYIQKLKGRLT</sequence>
<accession>A0A5D0MEK0</accession>
<organism evidence="8 9">
    <name type="scientific">Candidatus Mcinerneyibacterium aminivorans</name>
    <dbReference type="NCBI Taxonomy" id="2703815"/>
    <lineage>
        <taxon>Bacteria</taxon>
        <taxon>Candidatus Macinerneyibacteriota</taxon>
        <taxon>Candidatus Mcinerneyibacteria</taxon>
        <taxon>Candidatus Mcinerneyibacteriales</taxon>
        <taxon>Candidatus Mcinerneyibacteriaceae</taxon>
        <taxon>Candidatus Mcinerneyibacterium</taxon>
    </lineage>
</organism>
<dbReference type="PANTHER" id="PTHR43281:SF1">
    <property type="entry name" value="FARNESYL DIPHOSPHATE SYNTHASE"/>
    <property type="match status" value="1"/>
</dbReference>
<dbReference type="SUPFAM" id="SSF48576">
    <property type="entry name" value="Terpenoid synthases"/>
    <property type="match status" value="1"/>
</dbReference>
<evidence type="ECO:0000256" key="4">
    <source>
        <dbReference type="ARBA" id="ARBA00022723"/>
    </source>
</evidence>
<dbReference type="GO" id="GO:0008299">
    <property type="term" value="P:isoprenoid biosynthetic process"/>
    <property type="evidence" value="ECO:0007669"/>
    <property type="project" value="UniProtKB-KW"/>
</dbReference>
<keyword evidence="9" id="KW-1185">Reference proteome</keyword>
<keyword evidence="4" id="KW-0479">Metal-binding</keyword>
<proteinExistence type="inferred from homology"/>
<comment type="similarity">
    <text evidence="2 7">Belongs to the FPP/GGPP synthase family.</text>
</comment>
<keyword evidence="6" id="KW-0414">Isoprene biosynthesis</keyword>
<evidence type="ECO:0000256" key="7">
    <source>
        <dbReference type="RuleBase" id="RU004466"/>
    </source>
</evidence>
<reference evidence="8" key="1">
    <citation type="submission" date="2019-08" db="EMBL/GenBank/DDBJ databases">
        <title>Genomic characterization of a novel candidate phylum (ARYD3) from a high temperature, high salinity tertiary oil reservoir in north central Oklahoma, USA.</title>
        <authorList>
            <person name="Youssef N.H."/>
            <person name="Yadav A."/>
            <person name="Elshahed M.S."/>
        </authorList>
    </citation>
    <scope>NUCLEOTIDE SEQUENCE [LARGE SCALE GENOMIC DNA]</scope>
    <source>
        <strain evidence="8">ARYD3</strain>
    </source>
</reference>
<dbReference type="Pfam" id="PF00348">
    <property type="entry name" value="polyprenyl_synt"/>
    <property type="match status" value="1"/>
</dbReference>
<gene>
    <name evidence="8" type="ORF">FXF47_07230</name>
</gene>